<feature type="transmembrane region" description="Helical" evidence="11">
    <location>
        <begin position="241"/>
        <end position="262"/>
    </location>
</feature>
<dbReference type="NCBIfam" id="TIGR03592">
    <property type="entry name" value="yidC_oxa1_cterm"/>
    <property type="match status" value="1"/>
</dbReference>
<evidence type="ECO:0000256" key="12">
    <source>
        <dbReference type="SAM" id="SignalP"/>
    </source>
</evidence>
<dbReference type="InterPro" id="IPR047196">
    <property type="entry name" value="YidC_ALB_C"/>
</dbReference>
<feature type="domain" description="Membrane insertase YidC/Oxa/ALB C-terminal" evidence="13">
    <location>
        <begin position="70"/>
        <end position="257"/>
    </location>
</feature>
<reference evidence="15" key="1">
    <citation type="submission" date="2018-03" db="EMBL/GenBank/DDBJ databases">
        <title>New taxa in the Lactobacillus gasseri group.</title>
        <authorList>
            <person name="Tanizawa Y."/>
            <person name="Tohno M."/>
            <person name="Endo A."/>
            <person name="Arita M."/>
        </authorList>
    </citation>
    <scope>NUCLEOTIDE SEQUENCE [LARGE SCALE GENOMIC DNA]</scope>
    <source>
        <strain evidence="15">DSM 24759</strain>
    </source>
</reference>
<comment type="subcellular location">
    <subcellularLocation>
        <location evidence="1">Cell membrane</location>
        <topology evidence="1">Multi-pass membrane protein</topology>
    </subcellularLocation>
    <subcellularLocation>
        <location evidence="9">Membrane</location>
        <topology evidence="9">Multi-pass membrane protein</topology>
    </subcellularLocation>
</comment>
<dbReference type="InterPro" id="IPR001708">
    <property type="entry name" value="YidC/ALB3/OXA1/COX18"/>
</dbReference>
<dbReference type="RefSeq" id="WP_117117809.1">
    <property type="nucleotide sequence ID" value="NZ_BFBY01000002.1"/>
</dbReference>
<dbReference type="GO" id="GO:0005886">
    <property type="term" value="C:plasma membrane"/>
    <property type="evidence" value="ECO:0007669"/>
    <property type="project" value="UniProtKB-SubCell"/>
</dbReference>
<feature type="transmembrane region" description="Helical" evidence="11">
    <location>
        <begin position="68"/>
        <end position="87"/>
    </location>
</feature>
<dbReference type="OrthoDB" id="9780552at2"/>
<feature type="compositionally biased region" description="Polar residues" evidence="10">
    <location>
        <begin position="294"/>
        <end position="308"/>
    </location>
</feature>
<dbReference type="PANTHER" id="PTHR12428:SF65">
    <property type="entry name" value="CYTOCHROME C OXIDASE ASSEMBLY PROTEIN COX18, MITOCHONDRIAL"/>
    <property type="match status" value="1"/>
</dbReference>
<evidence type="ECO:0000256" key="11">
    <source>
        <dbReference type="SAM" id="Phobius"/>
    </source>
</evidence>
<evidence type="ECO:0000256" key="5">
    <source>
        <dbReference type="ARBA" id="ARBA00022927"/>
    </source>
</evidence>
<evidence type="ECO:0000256" key="4">
    <source>
        <dbReference type="ARBA" id="ARBA00022692"/>
    </source>
</evidence>
<evidence type="ECO:0000256" key="7">
    <source>
        <dbReference type="ARBA" id="ARBA00023136"/>
    </source>
</evidence>
<dbReference type="EMBL" id="BFBY01000002">
    <property type="protein sequence ID" value="GBG04462.1"/>
    <property type="molecule type" value="Genomic_DNA"/>
</dbReference>
<evidence type="ECO:0000256" key="6">
    <source>
        <dbReference type="ARBA" id="ARBA00022989"/>
    </source>
</evidence>
<evidence type="ECO:0000313" key="14">
    <source>
        <dbReference type="EMBL" id="GBG04462.1"/>
    </source>
</evidence>
<comment type="similarity">
    <text evidence="9">Belongs to the OXA1/ALB3/YidC family.</text>
</comment>
<dbReference type="CDD" id="cd20070">
    <property type="entry name" value="5TM_YidC_Alb3"/>
    <property type="match status" value="1"/>
</dbReference>
<dbReference type="AlphaFoldDB" id="A0A2Z6TEM3"/>
<dbReference type="PROSITE" id="PS51257">
    <property type="entry name" value="PROKAR_LIPOPROTEIN"/>
    <property type="match status" value="1"/>
</dbReference>
<dbReference type="GO" id="GO:0051205">
    <property type="term" value="P:protein insertion into membrane"/>
    <property type="evidence" value="ECO:0007669"/>
    <property type="project" value="TreeGrafter"/>
</dbReference>
<evidence type="ECO:0000256" key="10">
    <source>
        <dbReference type="SAM" id="MobiDB-lite"/>
    </source>
</evidence>
<keyword evidence="3" id="KW-1003">Cell membrane</keyword>
<keyword evidence="8" id="KW-0143">Chaperone</keyword>
<accession>A0A2Z6TEM3</accession>
<dbReference type="PANTHER" id="PTHR12428">
    <property type="entry name" value="OXA1"/>
    <property type="match status" value="1"/>
</dbReference>
<evidence type="ECO:0000256" key="9">
    <source>
        <dbReference type="RuleBase" id="RU003945"/>
    </source>
</evidence>
<evidence type="ECO:0000313" key="15">
    <source>
        <dbReference type="Proteomes" id="UP000257317"/>
    </source>
</evidence>
<keyword evidence="5" id="KW-0653">Protein transport</keyword>
<comment type="caution">
    <text evidence="14">The sequence shown here is derived from an EMBL/GenBank/DDBJ whole genome shotgun (WGS) entry which is preliminary data.</text>
</comment>
<dbReference type="InterPro" id="IPR028055">
    <property type="entry name" value="YidC/Oxa/ALB_C"/>
</dbReference>
<feature type="region of interest" description="Disordered" evidence="10">
    <location>
        <begin position="293"/>
        <end position="331"/>
    </location>
</feature>
<keyword evidence="12" id="KW-0732">Signal</keyword>
<sequence length="331" mass="36702">MKIKSKYLKIAALLGIMMVFLSACASKTTSGALQAPTSGPYAWIYNLFGHPLQNIMLFVEAKIGGSNGAGWAIVLITLVVQFIVLPLRLNQSYKMTKQQERTKRLQPQISLVQKTLKNPNLTQDQKMQVSQLQMKIYRENNLSLMGGMGCLPLIIQLPIMAGIYQAVAYSSKLAQTSFYGISLSQRSVTLAIIATVLYVIQAYLSMIGLSPEQKKTMQTTAFISPLITFFFAITYSGALALYFAAGGVVMVIQQLITTFILMPRVKKEVDKELKEKPIKEVVTEQTIADIIGGNTPNGNDVSATFSNQELHEDLRSRNAGKQKRNKDDKYN</sequence>
<organism evidence="14 15">
    <name type="scientific">Lactobacillus rodentium</name>
    <dbReference type="NCBI Taxonomy" id="947835"/>
    <lineage>
        <taxon>Bacteria</taxon>
        <taxon>Bacillati</taxon>
        <taxon>Bacillota</taxon>
        <taxon>Bacilli</taxon>
        <taxon>Lactobacillales</taxon>
        <taxon>Lactobacillaceae</taxon>
        <taxon>Lactobacillus</taxon>
    </lineage>
</organism>
<evidence type="ECO:0000256" key="2">
    <source>
        <dbReference type="ARBA" id="ARBA00022448"/>
    </source>
</evidence>
<dbReference type="GO" id="GO:0015031">
    <property type="term" value="P:protein transport"/>
    <property type="evidence" value="ECO:0007669"/>
    <property type="project" value="UniProtKB-KW"/>
</dbReference>
<evidence type="ECO:0000259" key="13">
    <source>
        <dbReference type="Pfam" id="PF02096"/>
    </source>
</evidence>
<evidence type="ECO:0000256" key="1">
    <source>
        <dbReference type="ARBA" id="ARBA00004651"/>
    </source>
</evidence>
<dbReference type="GO" id="GO:0032977">
    <property type="term" value="F:membrane insertase activity"/>
    <property type="evidence" value="ECO:0007669"/>
    <property type="project" value="InterPro"/>
</dbReference>
<dbReference type="Proteomes" id="UP000257317">
    <property type="component" value="Unassembled WGS sequence"/>
</dbReference>
<protein>
    <submittedName>
        <fullName evidence="14">Preprotein translocase subunit YidC</fullName>
    </submittedName>
</protein>
<proteinExistence type="inferred from homology"/>
<evidence type="ECO:0000256" key="3">
    <source>
        <dbReference type="ARBA" id="ARBA00022475"/>
    </source>
</evidence>
<dbReference type="Pfam" id="PF02096">
    <property type="entry name" value="60KD_IMP"/>
    <property type="match status" value="1"/>
</dbReference>
<name>A0A2Z6TEM3_9LACO</name>
<feature type="signal peptide" evidence="12">
    <location>
        <begin position="1"/>
        <end position="25"/>
    </location>
</feature>
<feature type="transmembrane region" description="Helical" evidence="11">
    <location>
        <begin position="187"/>
        <end position="204"/>
    </location>
</feature>
<keyword evidence="2" id="KW-0813">Transport</keyword>
<keyword evidence="6 11" id="KW-1133">Transmembrane helix</keyword>
<keyword evidence="15" id="KW-1185">Reference proteome</keyword>
<keyword evidence="4 9" id="KW-0812">Transmembrane</keyword>
<evidence type="ECO:0000256" key="8">
    <source>
        <dbReference type="ARBA" id="ARBA00023186"/>
    </source>
</evidence>
<feature type="transmembrane region" description="Helical" evidence="11">
    <location>
        <begin position="142"/>
        <end position="167"/>
    </location>
</feature>
<gene>
    <name evidence="14" type="primary">yidC</name>
    <name evidence="14" type="ORF">LrDSM24759_03760</name>
</gene>
<feature type="chain" id="PRO_5016254814" evidence="12">
    <location>
        <begin position="26"/>
        <end position="331"/>
    </location>
</feature>
<keyword evidence="7 11" id="KW-0472">Membrane</keyword>